<dbReference type="KEGG" id="fas:105269683"/>
<dbReference type="Proteomes" id="UP000694866">
    <property type="component" value="Unplaced"/>
</dbReference>
<keyword evidence="2" id="KW-0812">Transmembrane</keyword>
<dbReference type="GeneID" id="105269683"/>
<accession>A0A9R1TG99</accession>
<evidence type="ECO:0000256" key="1">
    <source>
        <dbReference type="SAM" id="MobiDB-lite"/>
    </source>
</evidence>
<name>A0A9R1TG99_9HYME</name>
<protein>
    <submittedName>
        <fullName evidence="4">Uncharacterized protein</fullName>
    </submittedName>
</protein>
<keyword evidence="2" id="KW-0472">Membrane</keyword>
<reference evidence="4" key="1">
    <citation type="submission" date="2025-08" db="UniProtKB">
        <authorList>
            <consortium name="RefSeq"/>
        </authorList>
    </citation>
    <scope>IDENTIFICATION</scope>
    <source>
        <strain evidence="4">USDA-PBARC FA_bdor</strain>
        <tissue evidence="4">Whole organism</tissue>
    </source>
</reference>
<evidence type="ECO:0000313" key="3">
    <source>
        <dbReference type="Proteomes" id="UP000694866"/>
    </source>
</evidence>
<proteinExistence type="predicted"/>
<keyword evidence="2" id="KW-1133">Transmembrane helix</keyword>
<dbReference type="OrthoDB" id="10444253at2759"/>
<evidence type="ECO:0000313" key="4">
    <source>
        <dbReference type="RefSeq" id="XP_011308428.1"/>
    </source>
</evidence>
<feature type="region of interest" description="Disordered" evidence="1">
    <location>
        <begin position="190"/>
        <end position="223"/>
    </location>
</feature>
<dbReference type="RefSeq" id="XP_011308428.1">
    <property type="nucleotide sequence ID" value="XM_011310126.1"/>
</dbReference>
<dbReference type="AlphaFoldDB" id="A0A9R1TG99"/>
<keyword evidence="3" id="KW-1185">Reference proteome</keyword>
<gene>
    <name evidence="4" type="primary">LOC105269683</name>
</gene>
<sequence>MFNWMFSSKINSDYFSWLFSFYEQIHRDVNVLIDGVNNKNWIERIIPWINQPDEADWQMFAFPILTLMVIIFITIMTVKWLQAFPSDPRNFVEPADNEDQMIMEYLEFVPTPLEINRIIKERILHFDAENYNQLYILPLGFNTVGNSSLQINEIIDTIDSLDDDELEFKNILDEIIDKIVAHVENNSKGTTKLEDSSLSQRPCKNNSRIPLLKSRQGQTTPSV</sequence>
<feature type="transmembrane region" description="Helical" evidence="2">
    <location>
        <begin position="60"/>
        <end position="81"/>
    </location>
</feature>
<feature type="compositionally biased region" description="Polar residues" evidence="1">
    <location>
        <begin position="190"/>
        <end position="208"/>
    </location>
</feature>
<organism evidence="3 4">
    <name type="scientific">Fopius arisanus</name>
    <dbReference type="NCBI Taxonomy" id="64838"/>
    <lineage>
        <taxon>Eukaryota</taxon>
        <taxon>Metazoa</taxon>
        <taxon>Ecdysozoa</taxon>
        <taxon>Arthropoda</taxon>
        <taxon>Hexapoda</taxon>
        <taxon>Insecta</taxon>
        <taxon>Pterygota</taxon>
        <taxon>Neoptera</taxon>
        <taxon>Endopterygota</taxon>
        <taxon>Hymenoptera</taxon>
        <taxon>Apocrita</taxon>
        <taxon>Ichneumonoidea</taxon>
        <taxon>Braconidae</taxon>
        <taxon>Opiinae</taxon>
        <taxon>Fopius</taxon>
    </lineage>
</organism>
<evidence type="ECO:0000256" key="2">
    <source>
        <dbReference type="SAM" id="Phobius"/>
    </source>
</evidence>